<name>A0A2J8KTB9_PANTR</name>
<dbReference type="Proteomes" id="UP000236370">
    <property type="component" value="Unassembled WGS sequence"/>
</dbReference>
<dbReference type="EMBL" id="NBAG03000343">
    <property type="protein sequence ID" value="PNI38265.1"/>
    <property type="molecule type" value="Genomic_DNA"/>
</dbReference>
<organism evidence="2 3">
    <name type="scientific">Pan troglodytes</name>
    <name type="common">Chimpanzee</name>
    <dbReference type="NCBI Taxonomy" id="9598"/>
    <lineage>
        <taxon>Eukaryota</taxon>
        <taxon>Metazoa</taxon>
        <taxon>Chordata</taxon>
        <taxon>Craniata</taxon>
        <taxon>Vertebrata</taxon>
        <taxon>Euteleostomi</taxon>
        <taxon>Mammalia</taxon>
        <taxon>Eutheria</taxon>
        <taxon>Euarchontoglires</taxon>
        <taxon>Primates</taxon>
        <taxon>Haplorrhini</taxon>
        <taxon>Catarrhini</taxon>
        <taxon>Hominidae</taxon>
        <taxon>Pan</taxon>
    </lineage>
</organism>
<proteinExistence type="predicted"/>
<gene>
    <name evidence="2" type="ORF">CK820_G0036428</name>
</gene>
<dbReference type="AlphaFoldDB" id="A0A2J8KTB9"/>
<evidence type="ECO:0000313" key="3">
    <source>
        <dbReference type="Proteomes" id="UP000236370"/>
    </source>
</evidence>
<sequence>MRKIHLQPQVLRPTSPRNISPILNPELATSARNLTTRARNACSPGIPPKPCPICAGPHWKSDCSTHLAATPSAPGTLAQGSLTDSFLAYQLKTDAA</sequence>
<reference evidence="2 3" key="1">
    <citation type="submission" date="2017-12" db="EMBL/GenBank/DDBJ databases">
        <title>High-resolution comparative analysis of great ape genomes.</title>
        <authorList>
            <person name="Pollen A."/>
            <person name="Hastie A."/>
            <person name="Hormozdiari F."/>
            <person name="Dougherty M."/>
            <person name="Liu R."/>
            <person name="Chaisson M."/>
            <person name="Hoppe E."/>
            <person name="Hill C."/>
            <person name="Pang A."/>
            <person name="Hillier L."/>
            <person name="Baker C."/>
            <person name="Armstrong J."/>
            <person name="Shendure J."/>
            <person name="Paten B."/>
            <person name="Wilson R."/>
            <person name="Chao H."/>
            <person name="Schneider V."/>
            <person name="Ventura M."/>
            <person name="Kronenberg Z."/>
            <person name="Murali S."/>
            <person name="Gordon D."/>
            <person name="Cantsilieris S."/>
            <person name="Munson K."/>
            <person name="Nelson B."/>
            <person name="Raja A."/>
            <person name="Underwood J."/>
            <person name="Diekhans M."/>
            <person name="Fiddes I."/>
            <person name="Haussler D."/>
            <person name="Eichler E."/>
        </authorList>
    </citation>
    <scope>NUCLEOTIDE SEQUENCE [LARGE SCALE GENOMIC DNA]</scope>
    <source>
        <strain evidence="2">Yerkes chimp pedigree #C0471</strain>
    </source>
</reference>
<evidence type="ECO:0000256" key="1">
    <source>
        <dbReference type="SAM" id="MobiDB-lite"/>
    </source>
</evidence>
<comment type="caution">
    <text evidence="2">The sequence shown here is derived from an EMBL/GenBank/DDBJ whole genome shotgun (WGS) entry which is preliminary data.</text>
</comment>
<protein>
    <submittedName>
        <fullName evidence="2">Uncharacterized protein</fullName>
    </submittedName>
</protein>
<accession>A0A2J8KTB9</accession>
<evidence type="ECO:0000313" key="2">
    <source>
        <dbReference type="EMBL" id="PNI38265.1"/>
    </source>
</evidence>
<feature type="region of interest" description="Disordered" evidence="1">
    <location>
        <begin position="1"/>
        <end position="22"/>
    </location>
</feature>